<dbReference type="SMART" id="SM00186">
    <property type="entry name" value="FBG"/>
    <property type="match status" value="1"/>
</dbReference>
<sequence>LRDCKEVLGAGYKVTGSYRLNPTPEQEVVNDEMGPFRAYCDQETAGGGWTVVMRRLDGFVNFHRKWHSYANGFGSISGEFWFGLIKMRQLCYDVPLSIRFDFEAENGAKPYAEYSDCQIDTWGTSYTLRVGKFIGGGAGDSLSSLNNTKFATRDRSNSNTVGDNCPLQLQGGWWVASCDQDAFLTGRDEKGNLTIRWRTWRGASLTKIEMKVKPST</sequence>
<dbReference type="InterPro" id="IPR036056">
    <property type="entry name" value="Fibrinogen-like_C"/>
</dbReference>
<organism evidence="2 3">
    <name type="scientific">Porites evermanni</name>
    <dbReference type="NCBI Taxonomy" id="104178"/>
    <lineage>
        <taxon>Eukaryota</taxon>
        <taxon>Metazoa</taxon>
        <taxon>Cnidaria</taxon>
        <taxon>Anthozoa</taxon>
        <taxon>Hexacorallia</taxon>
        <taxon>Scleractinia</taxon>
        <taxon>Fungiina</taxon>
        <taxon>Poritidae</taxon>
        <taxon>Porites</taxon>
    </lineage>
</organism>
<evidence type="ECO:0000259" key="1">
    <source>
        <dbReference type="PROSITE" id="PS51406"/>
    </source>
</evidence>
<dbReference type="Proteomes" id="UP001159427">
    <property type="component" value="Unassembled WGS sequence"/>
</dbReference>
<dbReference type="Gene3D" id="3.90.215.10">
    <property type="entry name" value="Gamma Fibrinogen, chain A, domain 1"/>
    <property type="match status" value="1"/>
</dbReference>
<evidence type="ECO:0000313" key="2">
    <source>
        <dbReference type="EMBL" id="CAH3029886.1"/>
    </source>
</evidence>
<dbReference type="PANTHER" id="PTHR19143">
    <property type="entry name" value="FIBRINOGEN/TENASCIN/ANGIOPOEITIN"/>
    <property type="match status" value="1"/>
</dbReference>
<dbReference type="InterPro" id="IPR050373">
    <property type="entry name" value="Fibrinogen_C-term_domain"/>
</dbReference>
<proteinExistence type="predicted"/>
<accession>A0ABN8MML8</accession>
<dbReference type="PANTHER" id="PTHR19143:SF327">
    <property type="entry name" value="FI21813P1-RELATED"/>
    <property type="match status" value="1"/>
</dbReference>
<dbReference type="Pfam" id="PF00147">
    <property type="entry name" value="Fibrinogen_C"/>
    <property type="match status" value="1"/>
</dbReference>
<dbReference type="EMBL" id="CALNXI010000598">
    <property type="protein sequence ID" value="CAH3029886.1"/>
    <property type="molecule type" value="Genomic_DNA"/>
</dbReference>
<dbReference type="NCBIfam" id="NF040941">
    <property type="entry name" value="GGGWT_bact"/>
    <property type="match status" value="1"/>
</dbReference>
<feature type="domain" description="Fibrinogen C-terminal" evidence="1">
    <location>
        <begin position="1"/>
        <end position="216"/>
    </location>
</feature>
<keyword evidence="3" id="KW-1185">Reference proteome</keyword>
<reference evidence="2 3" key="1">
    <citation type="submission" date="2022-05" db="EMBL/GenBank/DDBJ databases">
        <authorList>
            <consortium name="Genoscope - CEA"/>
            <person name="William W."/>
        </authorList>
    </citation>
    <scope>NUCLEOTIDE SEQUENCE [LARGE SCALE GENOMIC DNA]</scope>
</reference>
<evidence type="ECO:0000313" key="3">
    <source>
        <dbReference type="Proteomes" id="UP001159427"/>
    </source>
</evidence>
<name>A0ABN8MML8_9CNID</name>
<comment type="caution">
    <text evidence="2">The sequence shown here is derived from an EMBL/GenBank/DDBJ whole genome shotgun (WGS) entry which is preliminary data.</text>
</comment>
<gene>
    <name evidence="2" type="ORF">PEVE_00036890</name>
</gene>
<feature type="non-terminal residue" evidence="2">
    <location>
        <position position="1"/>
    </location>
</feature>
<protein>
    <recommendedName>
        <fullName evidence="1">Fibrinogen C-terminal domain-containing protein</fullName>
    </recommendedName>
</protein>
<dbReference type="PROSITE" id="PS51406">
    <property type="entry name" value="FIBRINOGEN_C_2"/>
    <property type="match status" value="1"/>
</dbReference>
<dbReference type="SUPFAM" id="SSF56496">
    <property type="entry name" value="Fibrinogen C-terminal domain-like"/>
    <property type="match status" value="1"/>
</dbReference>
<dbReference type="InterPro" id="IPR014716">
    <property type="entry name" value="Fibrinogen_a/b/g_C_1"/>
</dbReference>
<dbReference type="InterPro" id="IPR002181">
    <property type="entry name" value="Fibrinogen_a/b/g_C_dom"/>
</dbReference>